<gene>
    <name evidence="1" type="ORF">S01H1_28639</name>
</gene>
<feature type="non-terminal residue" evidence="1">
    <location>
        <position position="1"/>
    </location>
</feature>
<sequence length="42" mass="4871">LTKAHVTESIAKKNKVTFWMLDLTAFWIWPVPGWKRQISGKG</sequence>
<proteinExistence type="predicted"/>
<organism evidence="1">
    <name type="scientific">marine sediment metagenome</name>
    <dbReference type="NCBI Taxonomy" id="412755"/>
    <lineage>
        <taxon>unclassified sequences</taxon>
        <taxon>metagenomes</taxon>
        <taxon>ecological metagenomes</taxon>
    </lineage>
</organism>
<dbReference type="AlphaFoldDB" id="X0TCW9"/>
<accession>X0TCW9</accession>
<evidence type="ECO:0000313" key="1">
    <source>
        <dbReference type="EMBL" id="GAF86012.1"/>
    </source>
</evidence>
<dbReference type="EMBL" id="BARS01017513">
    <property type="protein sequence ID" value="GAF86012.1"/>
    <property type="molecule type" value="Genomic_DNA"/>
</dbReference>
<protein>
    <submittedName>
        <fullName evidence="1">Uncharacterized protein</fullName>
    </submittedName>
</protein>
<reference evidence="1" key="1">
    <citation type="journal article" date="2014" name="Front. Microbiol.">
        <title>High frequency of phylogenetically diverse reductive dehalogenase-homologous genes in deep subseafloor sedimentary metagenomes.</title>
        <authorList>
            <person name="Kawai M."/>
            <person name="Futagami T."/>
            <person name="Toyoda A."/>
            <person name="Takaki Y."/>
            <person name="Nishi S."/>
            <person name="Hori S."/>
            <person name="Arai W."/>
            <person name="Tsubouchi T."/>
            <person name="Morono Y."/>
            <person name="Uchiyama I."/>
            <person name="Ito T."/>
            <person name="Fujiyama A."/>
            <person name="Inagaki F."/>
            <person name="Takami H."/>
        </authorList>
    </citation>
    <scope>NUCLEOTIDE SEQUENCE</scope>
    <source>
        <strain evidence="1">Expedition CK06-06</strain>
    </source>
</reference>
<comment type="caution">
    <text evidence="1">The sequence shown here is derived from an EMBL/GenBank/DDBJ whole genome shotgun (WGS) entry which is preliminary data.</text>
</comment>
<name>X0TCW9_9ZZZZ</name>